<name>A0AAV7V360_PLEWA</name>
<evidence type="ECO:0000313" key="2">
    <source>
        <dbReference type="EMBL" id="KAJ1195772.1"/>
    </source>
</evidence>
<keyword evidence="3" id="KW-1185">Reference proteome</keyword>
<accession>A0AAV7V360</accession>
<sequence>MGPVLGAPALHRPDKPARVPTTGHRPPGDRAPPSLTPASPRREFPGSGSTHQGRTARDRSSGSSRTRSPGSGSRPHSRSWLFAAGQAADPLCNQRAGSAPPLTSESGQGPSRLQDRLPVHRSYPSTKSPGDGTLAVGN</sequence>
<protein>
    <submittedName>
        <fullName evidence="2">Uncharacterized protein</fullName>
    </submittedName>
</protein>
<proteinExistence type="predicted"/>
<dbReference type="EMBL" id="JANPWB010000004">
    <property type="protein sequence ID" value="KAJ1195772.1"/>
    <property type="molecule type" value="Genomic_DNA"/>
</dbReference>
<evidence type="ECO:0000313" key="3">
    <source>
        <dbReference type="Proteomes" id="UP001066276"/>
    </source>
</evidence>
<dbReference type="AlphaFoldDB" id="A0AAV7V360"/>
<feature type="region of interest" description="Disordered" evidence="1">
    <location>
        <begin position="1"/>
        <end position="138"/>
    </location>
</feature>
<evidence type="ECO:0000256" key="1">
    <source>
        <dbReference type="SAM" id="MobiDB-lite"/>
    </source>
</evidence>
<dbReference type="Proteomes" id="UP001066276">
    <property type="component" value="Chromosome 2_2"/>
</dbReference>
<organism evidence="2 3">
    <name type="scientific">Pleurodeles waltl</name>
    <name type="common">Iberian ribbed newt</name>
    <dbReference type="NCBI Taxonomy" id="8319"/>
    <lineage>
        <taxon>Eukaryota</taxon>
        <taxon>Metazoa</taxon>
        <taxon>Chordata</taxon>
        <taxon>Craniata</taxon>
        <taxon>Vertebrata</taxon>
        <taxon>Euteleostomi</taxon>
        <taxon>Amphibia</taxon>
        <taxon>Batrachia</taxon>
        <taxon>Caudata</taxon>
        <taxon>Salamandroidea</taxon>
        <taxon>Salamandridae</taxon>
        <taxon>Pleurodelinae</taxon>
        <taxon>Pleurodeles</taxon>
    </lineage>
</organism>
<comment type="caution">
    <text evidence="2">The sequence shown here is derived from an EMBL/GenBank/DDBJ whole genome shotgun (WGS) entry which is preliminary data.</text>
</comment>
<reference evidence="2" key="1">
    <citation type="journal article" date="2022" name="bioRxiv">
        <title>Sequencing and chromosome-scale assembly of the giantPleurodeles waltlgenome.</title>
        <authorList>
            <person name="Brown T."/>
            <person name="Elewa A."/>
            <person name="Iarovenko S."/>
            <person name="Subramanian E."/>
            <person name="Araus A.J."/>
            <person name="Petzold A."/>
            <person name="Susuki M."/>
            <person name="Suzuki K.-i.T."/>
            <person name="Hayashi T."/>
            <person name="Toyoda A."/>
            <person name="Oliveira C."/>
            <person name="Osipova E."/>
            <person name="Leigh N.D."/>
            <person name="Simon A."/>
            <person name="Yun M.H."/>
        </authorList>
    </citation>
    <scope>NUCLEOTIDE SEQUENCE</scope>
    <source>
        <strain evidence="2">20211129_DDA</strain>
        <tissue evidence="2">Liver</tissue>
    </source>
</reference>
<feature type="compositionally biased region" description="Polar residues" evidence="1">
    <location>
        <begin position="101"/>
        <end position="111"/>
    </location>
</feature>
<gene>
    <name evidence="2" type="ORF">NDU88_005040</name>
</gene>
<feature type="compositionally biased region" description="Low complexity" evidence="1">
    <location>
        <begin position="61"/>
        <end position="74"/>
    </location>
</feature>